<accession>A0A3N0X3D5</accession>
<dbReference type="Proteomes" id="UP000270224">
    <property type="component" value="Unassembled WGS sequence"/>
</dbReference>
<comment type="caution">
    <text evidence="1">The sequence shown here is derived from an EMBL/GenBank/DDBJ whole genome shotgun (WGS) entry which is preliminary data.</text>
</comment>
<sequence length="111" mass="13570">MRTNPFYTFTRYYKGFGTEPLDNTNNKRLIWDYEKRWAENEEERTDDHPRMKEYVTDVLPLFNEEDGIPNSLKALLYNRYTHWMGGYALVDDVRNFREFLYSHYRPDLLNA</sequence>
<evidence type="ECO:0000313" key="2">
    <source>
        <dbReference type="Proteomes" id="UP000270224"/>
    </source>
</evidence>
<protein>
    <submittedName>
        <fullName evidence="1">Uncharacterized protein</fullName>
    </submittedName>
</protein>
<organism evidence="1 2">
    <name type="scientific">Kaistella daneshvariae</name>
    <dbReference type="NCBI Taxonomy" id="2487074"/>
    <lineage>
        <taxon>Bacteria</taxon>
        <taxon>Pseudomonadati</taxon>
        <taxon>Bacteroidota</taxon>
        <taxon>Flavobacteriia</taxon>
        <taxon>Flavobacteriales</taxon>
        <taxon>Weeksellaceae</taxon>
        <taxon>Chryseobacterium group</taxon>
        <taxon>Kaistella</taxon>
    </lineage>
</organism>
<dbReference type="AlphaFoldDB" id="A0A3N0X3D5"/>
<name>A0A3N0X3D5_9FLAO</name>
<reference evidence="2" key="2">
    <citation type="submission" date="2018-11" db="EMBL/GenBank/DDBJ databases">
        <title>Proposal to divide the Flavobacteriaceae and reorganize its genera based on Amino Acid Identity values calculated from whole genome sequences.</title>
        <authorList>
            <person name="Nicholson A.C."/>
            <person name="Gulvik C.A."/>
            <person name="Whitney A.M."/>
            <person name="Humrighouse B.W."/>
            <person name="Bell M."/>
            <person name="Holmens B."/>
            <person name="Steigerwalt A."/>
            <person name="Villarma A."/>
            <person name="Sheth M."/>
            <person name="Batra D."/>
            <person name="Pryor J."/>
            <person name="Bernardet J.-F."/>
            <person name="Hugo C."/>
            <person name="Kampfer P."/>
            <person name="Newman J."/>
            <person name="Mcquiston J.R."/>
        </authorList>
    </citation>
    <scope>NUCLEOTIDE SEQUENCE [LARGE SCALE GENOMIC DNA]</scope>
    <source>
        <strain evidence="2">H3056</strain>
    </source>
</reference>
<dbReference type="EMBL" id="RJUG01000001">
    <property type="protein sequence ID" value="ROI10749.1"/>
    <property type="molecule type" value="Genomic_DNA"/>
</dbReference>
<evidence type="ECO:0000313" key="1">
    <source>
        <dbReference type="EMBL" id="ROI10749.1"/>
    </source>
</evidence>
<dbReference type="OrthoDB" id="9798107at2"/>
<dbReference type="RefSeq" id="WP_123264837.1">
    <property type="nucleotide sequence ID" value="NZ_RJUG01000001.1"/>
</dbReference>
<reference evidence="2" key="1">
    <citation type="submission" date="2018-11" db="EMBL/GenBank/DDBJ databases">
        <title>Proposal to divide the Flavobacteriaceae and reorganize its genera based on Amino Acid Identity values calculated from whole genome sequences.</title>
        <authorList>
            <person name="Nicholson A.C."/>
            <person name="Gulvik C.A."/>
            <person name="Whitney A.M."/>
            <person name="Humrighouse B.W."/>
            <person name="Bell M."/>
            <person name="Holmes B."/>
            <person name="Steigerwalt A."/>
            <person name="Villarma A."/>
            <person name="Sheth M."/>
            <person name="Batra D."/>
            <person name="Pryor J."/>
            <person name="Bernardet J.-F."/>
            <person name="Hugo C."/>
            <person name="Kampfer P."/>
            <person name="Newman J."/>
            <person name="Mcquiston J.R."/>
        </authorList>
    </citation>
    <scope>NUCLEOTIDE SEQUENCE [LARGE SCALE GENOMIC DNA]</scope>
    <source>
        <strain evidence="2">H3056</strain>
    </source>
</reference>
<gene>
    <name evidence="1" type="ORF">EGI11_02330</name>
</gene>
<proteinExistence type="predicted"/>